<evidence type="ECO:0000313" key="1">
    <source>
        <dbReference type="EMBL" id="KKK55783.1"/>
    </source>
</evidence>
<organism evidence="1">
    <name type="scientific">marine sediment metagenome</name>
    <dbReference type="NCBI Taxonomy" id="412755"/>
    <lineage>
        <taxon>unclassified sequences</taxon>
        <taxon>metagenomes</taxon>
        <taxon>ecological metagenomes</taxon>
    </lineage>
</organism>
<comment type="caution">
    <text evidence="1">The sequence shown here is derived from an EMBL/GenBank/DDBJ whole genome shotgun (WGS) entry which is preliminary data.</text>
</comment>
<dbReference type="EMBL" id="LAZR01065326">
    <property type="protein sequence ID" value="KKK55783.1"/>
    <property type="molecule type" value="Genomic_DNA"/>
</dbReference>
<gene>
    <name evidence="1" type="ORF">LCGC14_3071090</name>
</gene>
<sequence length="49" mass="5667">MALRDKINYQLPTQFVCTNCGKIVEIKGVALTYSWLEICPECYLLKEVK</sequence>
<accession>A0A0F8WGP9</accession>
<proteinExistence type="predicted"/>
<reference evidence="1" key="1">
    <citation type="journal article" date="2015" name="Nature">
        <title>Complex archaea that bridge the gap between prokaryotes and eukaryotes.</title>
        <authorList>
            <person name="Spang A."/>
            <person name="Saw J.H."/>
            <person name="Jorgensen S.L."/>
            <person name="Zaremba-Niedzwiedzka K."/>
            <person name="Martijn J."/>
            <person name="Lind A.E."/>
            <person name="van Eijk R."/>
            <person name="Schleper C."/>
            <person name="Guy L."/>
            <person name="Ettema T.J."/>
        </authorList>
    </citation>
    <scope>NUCLEOTIDE SEQUENCE</scope>
</reference>
<name>A0A0F8WGP9_9ZZZZ</name>
<dbReference type="AlphaFoldDB" id="A0A0F8WGP9"/>
<protein>
    <submittedName>
        <fullName evidence="1">Uncharacterized protein</fullName>
    </submittedName>
</protein>